<feature type="transmembrane region" description="Helical" evidence="2">
    <location>
        <begin position="124"/>
        <end position="145"/>
    </location>
</feature>
<comment type="caution">
    <text evidence="3">The sequence shown here is derived from an EMBL/GenBank/DDBJ whole genome shotgun (WGS) entry which is preliminary data.</text>
</comment>
<evidence type="ECO:0000313" key="3">
    <source>
        <dbReference type="EMBL" id="TEB28647.1"/>
    </source>
</evidence>
<sequence length="359" mass="40069">MALSPEEIQALADAVSQWRLQENIMIPFDTFYLYYVLTTIHEDASIILPQRWSRGKMLYLFIRYGFVVFIALQLSSDYRNYFTISPMACKVLMVIYDAIRWLVLLACDASLGLCLSALLQVRRLYLIGLVFLCVAVPFASFIFAIGSDIQYPPEPISSLDEELGYPCYAPSTEDWGAVTMIYVGQDTRAYVNLATTLLLVIIGFVALVVRYKGQNGQLIRVITRDGGLYYIAILVLRFVTSIIYTPALVSLNTLNSNPAYMLFYMTNDVIRPVLAQRLMINMRKVDYMGSQPFASKLLFAPPQSGSDGDFDEELSRSLDASEDSYGLHRGTVTGTTSPVGEPANTTPDTWGTDTGISKA</sequence>
<keyword evidence="4" id="KW-1185">Reference proteome</keyword>
<feature type="transmembrane region" description="Helical" evidence="2">
    <location>
        <begin position="229"/>
        <end position="249"/>
    </location>
</feature>
<dbReference type="AlphaFoldDB" id="A0A4Y7T3A5"/>
<feature type="region of interest" description="Disordered" evidence="1">
    <location>
        <begin position="304"/>
        <end position="359"/>
    </location>
</feature>
<gene>
    <name evidence="3" type="ORF">FA13DRAFT_776100</name>
</gene>
<keyword evidence="2" id="KW-0472">Membrane</keyword>
<organism evidence="3 4">
    <name type="scientific">Coprinellus micaceus</name>
    <name type="common">Glistening ink-cap mushroom</name>
    <name type="synonym">Coprinus micaceus</name>
    <dbReference type="NCBI Taxonomy" id="71717"/>
    <lineage>
        <taxon>Eukaryota</taxon>
        <taxon>Fungi</taxon>
        <taxon>Dikarya</taxon>
        <taxon>Basidiomycota</taxon>
        <taxon>Agaricomycotina</taxon>
        <taxon>Agaricomycetes</taxon>
        <taxon>Agaricomycetidae</taxon>
        <taxon>Agaricales</taxon>
        <taxon>Agaricineae</taxon>
        <taxon>Psathyrellaceae</taxon>
        <taxon>Coprinellus</taxon>
    </lineage>
</organism>
<dbReference type="EMBL" id="QPFP01000031">
    <property type="protein sequence ID" value="TEB28647.1"/>
    <property type="molecule type" value="Genomic_DNA"/>
</dbReference>
<reference evidence="3 4" key="1">
    <citation type="journal article" date="2019" name="Nat. Ecol. Evol.">
        <title>Megaphylogeny resolves global patterns of mushroom evolution.</title>
        <authorList>
            <person name="Varga T."/>
            <person name="Krizsan K."/>
            <person name="Foldi C."/>
            <person name="Dima B."/>
            <person name="Sanchez-Garcia M."/>
            <person name="Sanchez-Ramirez S."/>
            <person name="Szollosi G.J."/>
            <person name="Szarkandi J.G."/>
            <person name="Papp V."/>
            <person name="Albert L."/>
            <person name="Andreopoulos W."/>
            <person name="Angelini C."/>
            <person name="Antonin V."/>
            <person name="Barry K.W."/>
            <person name="Bougher N.L."/>
            <person name="Buchanan P."/>
            <person name="Buyck B."/>
            <person name="Bense V."/>
            <person name="Catcheside P."/>
            <person name="Chovatia M."/>
            <person name="Cooper J."/>
            <person name="Damon W."/>
            <person name="Desjardin D."/>
            <person name="Finy P."/>
            <person name="Geml J."/>
            <person name="Haridas S."/>
            <person name="Hughes K."/>
            <person name="Justo A."/>
            <person name="Karasinski D."/>
            <person name="Kautmanova I."/>
            <person name="Kiss B."/>
            <person name="Kocsube S."/>
            <person name="Kotiranta H."/>
            <person name="LaButti K.M."/>
            <person name="Lechner B.E."/>
            <person name="Liimatainen K."/>
            <person name="Lipzen A."/>
            <person name="Lukacs Z."/>
            <person name="Mihaltcheva S."/>
            <person name="Morgado L.N."/>
            <person name="Niskanen T."/>
            <person name="Noordeloos M.E."/>
            <person name="Ohm R.A."/>
            <person name="Ortiz-Santana B."/>
            <person name="Ovrebo C."/>
            <person name="Racz N."/>
            <person name="Riley R."/>
            <person name="Savchenko A."/>
            <person name="Shiryaev A."/>
            <person name="Soop K."/>
            <person name="Spirin V."/>
            <person name="Szebenyi C."/>
            <person name="Tomsovsky M."/>
            <person name="Tulloss R.E."/>
            <person name="Uehling J."/>
            <person name="Grigoriev I.V."/>
            <person name="Vagvolgyi C."/>
            <person name="Papp T."/>
            <person name="Martin F.M."/>
            <person name="Miettinen O."/>
            <person name="Hibbett D.S."/>
            <person name="Nagy L.G."/>
        </authorList>
    </citation>
    <scope>NUCLEOTIDE SEQUENCE [LARGE SCALE GENOMIC DNA]</scope>
    <source>
        <strain evidence="3 4">FP101781</strain>
    </source>
</reference>
<name>A0A4Y7T3A5_COPMI</name>
<evidence type="ECO:0000313" key="4">
    <source>
        <dbReference type="Proteomes" id="UP000298030"/>
    </source>
</evidence>
<protein>
    <recommendedName>
        <fullName evidence="5">G-protein coupled receptors family 1 profile domain-containing protein</fullName>
    </recommendedName>
</protein>
<dbReference type="Proteomes" id="UP000298030">
    <property type="component" value="Unassembled WGS sequence"/>
</dbReference>
<evidence type="ECO:0000256" key="1">
    <source>
        <dbReference type="SAM" id="MobiDB-lite"/>
    </source>
</evidence>
<evidence type="ECO:0008006" key="5">
    <source>
        <dbReference type="Google" id="ProtNLM"/>
    </source>
</evidence>
<accession>A0A4Y7T3A5</accession>
<feature type="transmembrane region" description="Helical" evidence="2">
    <location>
        <begin position="261"/>
        <end position="280"/>
    </location>
</feature>
<keyword evidence="2" id="KW-1133">Transmembrane helix</keyword>
<proteinExistence type="predicted"/>
<evidence type="ECO:0000256" key="2">
    <source>
        <dbReference type="SAM" id="Phobius"/>
    </source>
</evidence>
<feature type="transmembrane region" description="Helical" evidence="2">
    <location>
        <begin position="58"/>
        <end position="78"/>
    </location>
</feature>
<keyword evidence="2" id="KW-0812">Transmembrane</keyword>
<feature type="compositionally biased region" description="Polar residues" evidence="1">
    <location>
        <begin position="332"/>
        <end position="359"/>
    </location>
</feature>
<feature type="transmembrane region" description="Helical" evidence="2">
    <location>
        <begin position="98"/>
        <end position="119"/>
    </location>
</feature>
<feature type="transmembrane region" description="Helical" evidence="2">
    <location>
        <begin position="189"/>
        <end position="209"/>
    </location>
</feature>